<keyword evidence="3" id="KW-1185">Reference proteome</keyword>
<organism evidence="2 3">
    <name type="scientific">Senna tora</name>
    <dbReference type="NCBI Taxonomy" id="362788"/>
    <lineage>
        <taxon>Eukaryota</taxon>
        <taxon>Viridiplantae</taxon>
        <taxon>Streptophyta</taxon>
        <taxon>Embryophyta</taxon>
        <taxon>Tracheophyta</taxon>
        <taxon>Spermatophyta</taxon>
        <taxon>Magnoliopsida</taxon>
        <taxon>eudicotyledons</taxon>
        <taxon>Gunneridae</taxon>
        <taxon>Pentapetalae</taxon>
        <taxon>rosids</taxon>
        <taxon>fabids</taxon>
        <taxon>Fabales</taxon>
        <taxon>Fabaceae</taxon>
        <taxon>Caesalpinioideae</taxon>
        <taxon>Cassia clade</taxon>
        <taxon>Senna</taxon>
    </lineage>
</organism>
<evidence type="ECO:0000313" key="3">
    <source>
        <dbReference type="Proteomes" id="UP000634136"/>
    </source>
</evidence>
<name>A0A835CFU0_9FABA</name>
<accession>A0A835CFU0</accession>
<reference evidence="2" key="1">
    <citation type="submission" date="2020-09" db="EMBL/GenBank/DDBJ databases">
        <title>Genome-Enabled Discovery of Anthraquinone Biosynthesis in Senna tora.</title>
        <authorList>
            <person name="Kang S.-H."/>
            <person name="Pandey R.P."/>
            <person name="Lee C.-M."/>
            <person name="Sim J.-S."/>
            <person name="Jeong J.-T."/>
            <person name="Choi B.-S."/>
            <person name="Jung M."/>
            <person name="Ginzburg D."/>
            <person name="Zhao K."/>
            <person name="Won S.Y."/>
            <person name="Oh T.-J."/>
            <person name="Yu Y."/>
            <person name="Kim N.-H."/>
            <person name="Lee O.R."/>
            <person name="Lee T.-H."/>
            <person name="Bashyal P."/>
            <person name="Kim T.-S."/>
            <person name="Lee W.-H."/>
            <person name="Kawkins C."/>
            <person name="Kim C.-K."/>
            <person name="Kim J.S."/>
            <person name="Ahn B.O."/>
            <person name="Rhee S.Y."/>
            <person name="Sohng J.K."/>
        </authorList>
    </citation>
    <scope>NUCLEOTIDE SEQUENCE</scope>
    <source>
        <tissue evidence="2">Leaf</tissue>
    </source>
</reference>
<dbReference type="EMBL" id="JAAIUW010000002">
    <property type="protein sequence ID" value="KAF7841211.1"/>
    <property type="molecule type" value="Genomic_DNA"/>
</dbReference>
<sequence>MSSSNSRPPWPKDTRKDENSHPVAQLPLQNKLSRGLNRPSSYSSSTPPFPIRLNYNGTSSPSNSIGDSTLSSKESRFARKQIMLSRRDRMKHNSTSTSSIQTQSNPSKRLRRVSFEQSSNSSYTPFSTMSHR</sequence>
<evidence type="ECO:0000313" key="2">
    <source>
        <dbReference type="EMBL" id="KAF7841211.1"/>
    </source>
</evidence>
<dbReference type="Proteomes" id="UP000634136">
    <property type="component" value="Unassembled WGS sequence"/>
</dbReference>
<feature type="compositionally biased region" description="Low complexity" evidence="1">
    <location>
        <begin position="94"/>
        <end position="104"/>
    </location>
</feature>
<dbReference type="AlphaFoldDB" id="A0A835CFU0"/>
<feature type="compositionally biased region" description="Polar residues" evidence="1">
    <location>
        <begin position="115"/>
        <end position="132"/>
    </location>
</feature>
<evidence type="ECO:0000256" key="1">
    <source>
        <dbReference type="SAM" id="MobiDB-lite"/>
    </source>
</evidence>
<feature type="compositionally biased region" description="Basic and acidic residues" evidence="1">
    <location>
        <begin position="10"/>
        <end position="20"/>
    </location>
</feature>
<comment type="caution">
    <text evidence="2">The sequence shown here is derived from an EMBL/GenBank/DDBJ whole genome shotgun (WGS) entry which is preliminary data.</text>
</comment>
<feature type="region of interest" description="Disordered" evidence="1">
    <location>
        <begin position="1"/>
        <end position="132"/>
    </location>
</feature>
<gene>
    <name evidence="2" type="ORF">G2W53_003509</name>
</gene>
<feature type="compositionally biased region" description="Polar residues" evidence="1">
    <location>
        <begin position="55"/>
        <end position="72"/>
    </location>
</feature>
<proteinExistence type="predicted"/>
<protein>
    <submittedName>
        <fullName evidence="2">Uncharacterized protein</fullName>
    </submittedName>
</protein>